<reference evidence="1 2" key="1">
    <citation type="submission" date="2019-08" db="EMBL/GenBank/DDBJ databases">
        <title>Whole genome of Aphis craccivora.</title>
        <authorList>
            <person name="Voronova N.V."/>
            <person name="Shulinski R.S."/>
            <person name="Bandarenka Y.V."/>
            <person name="Zhorov D.G."/>
            <person name="Warner D."/>
        </authorList>
    </citation>
    <scope>NUCLEOTIDE SEQUENCE [LARGE SCALE GENOMIC DNA]</scope>
    <source>
        <strain evidence="1">180601</strain>
        <tissue evidence="1">Whole Body</tissue>
    </source>
</reference>
<name>A0A6G0YFX7_APHCR</name>
<evidence type="ECO:0000313" key="1">
    <source>
        <dbReference type="EMBL" id="KAF0755242.1"/>
    </source>
</evidence>
<evidence type="ECO:0000313" key="2">
    <source>
        <dbReference type="Proteomes" id="UP000478052"/>
    </source>
</evidence>
<dbReference type="EMBL" id="VUJU01004201">
    <property type="protein sequence ID" value="KAF0755242.1"/>
    <property type="molecule type" value="Genomic_DNA"/>
</dbReference>
<keyword evidence="2" id="KW-1185">Reference proteome</keyword>
<proteinExistence type="predicted"/>
<dbReference type="Proteomes" id="UP000478052">
    <property type="component" value="Unassembled WGS sequence"/>
</dbReference>
<feature type="non-terminal residue" evidence="1">
    <location>
        <position position="61"/>
    </location>
</feature>
<comment type="caution">
    <text evidence="1">The sequence shown here is derived from an EMBL/GenBank/DDBJ whole genome shotgun (WGS) entry which is preliminary data.</text>
</comment>
<sequence length="61" mass="6996">MNRRLVNKTAPKVGTLEVGVDISTKNNRHNEIQLRINNTNKAYFAVNKMLSSRLLSKGMYF</sequence>
<dbReference type="AlphaFoldDB" id="A0A6G0YFX7"/>
<organism evidence="1 2">
    <name type="scientific">Aphis craccivora</name>
    <name type="common">Cowpea aphid</name>
    <dbReference type="NCBI Taxonomy" id="307492"/>
    <lineage>
        <taxon>Eukaryota</taxon>
        <taxon>Metazoa</taxon>
        <taxon>Ecdysozoa</taxon>
        <taxon>Arthropoda</taxon>
        <taxon>Hexapoda</taxon>
        <taxon>Insecta</taxon>
        <taxon>Pterygota</taxon>
        <taxon>Neoptera</taxon>
        <taxon>Paraneoptera</taxon>
        <taxon>Hemiptera</taxon>
        <taxon>Sternorrhyncha</taxon>
        <taxon>Aphidomorpha</taxon>
        <taxon>Aphidoidea</taxon>
        <taxon>Aphididae</taxon>
        <taxon>Aphidini</taxon>
        <taxon>Aphis</taxon>
        <taxon>Aphis</taxon>
    </lineage>
</organism>
<accession>A0A6G0YFX7</accession>
<gene>
    <name evidence="1" type="ORF">FWK35_00022658</name>
</gene>
<protein>
    <submittedName>
        <fullName evidence="1">Uncharacterized protein</fullName>
    </submittedName>
</protein>